<sequence>MRPPDESASEDKHLGGDGRTIGDILAPLLPPQALRGSLLFLAAHPDDEVLGASWLLRRSPGCHVVHVTDGAPIDAALRTLDAPPTREAYARIREEESLAALALAGVPRDNLLSLGAVDQESAQQLVTLTECLVALIKALRPALLVVPAYEGGHPDHDSAAFISHAAVALLARTGRTPPVLLEMASYCRHREGLVIVDFLAAPDGRPVATVTFTEAECAAKRRMLACYASQTRTLDTFPVREERYRAAPRYDFTRPPHEGTLPYESRGWRMTGARWRELAREALEALKLPEAPWH</sequence>
<dbReference type="RefSeq" id="WP_267532978.1">
    <property type="nucleotide sequence ID" value="NZ_JAPNKA010000001.1"/>
</dbReference>
<dbReference type="Proteomes" id="UP001207654">
    <property type="component" value="Unassembled WGS sequence"/>
</dbReference>
<dbReference type="EMBL" id="JAPNKA010000001">
    <property type="protein sequence ID" value="MCY1073994.1"/>
    <property type="molecule type" value="Genomic_DNA"/>
</dbReference>
<keyword evidence="2" id="KW-1185">Reference proteome</keyword>
<dbReference type="InterPro" id="IPR003737">
    <property type="entry name" value="GlcNAc_PI_deacetylase-related"/>
</dbReference>
<dbReference type="InterPro" id="IPR024078">
    <property type="entry name" value="LmbE-like_dom_sf"/>
</dbReference>
<dbReference type="Gene3D" id="3.40.50.10320">
    <property type="entry name" value="LmbE-like"/>
    <property type="match status" value="1"/>
</dbReference>
<comment type="caution">
    <text evidence="1">The sequence shown here is derived from an EMBL/GenBank/DDBJ whole genome shotgun (WGS) entry which is preliminary data.</text>
</comment>
<proteinExistence type="predicted"/>
<reference evidence="1 2" key="1">
    <citation type="submission" date="2022-11" db="EMBL/GenBank/DDBJ databases">
        <title>Minimal conservation of predation-associated metabolite biosynthetic gene clusters underscores biosynthetic potential of Myxococcota including descriptions for ten novel species: Archangium lansinium sp. nov., Myxococcus landrumus sp. nov., Nannocystis bai.</title>
        <authorList>
            <person name="Ahearne A."/>
            <person name="Stevens C."/>
            <person name="Phillips K."/>
        </authorList>
    </citation>
    <scope>NUCLEOTIDE SEQUENCE [LARGE SCALE GENOMIC DNA]</scope>
    <source>
        <strain evidence="1 2">MIWBW</strain>
    </source>
</reference>
<dbReference type="SUPFAM" id="SSF102588">
    <property type="entry name" value="LmbE-like"/>
    <property type="match status" value="1"/>
</dbReference>
<evidence type="ECO:0000313" key="2">
    <source>
        <dbReference type="Proteomes" id="UP001207654"/>
    </source>
</evidence>
<protein>
    <submittedName>
        <fullName evidence="1">PIG-L family deacetylase</fullName>
    </submittedName>
</protein>
<dbReference type="Pfam" id="PF02585">
    <property type="entry name" value="PIG-L"/>
    <property type="match status" value="1"/>
</dbReference>
<accession>A0ABT3ZX69</accession>
<dbReference type="PANTHER" id="PTHR12993">
    <property type="entry name" value="N-ACETYLGLUCOSAMINYL-PHOSPHATIDYLINOSITOL DE-N-ACETYLASE-RELATED"/>
    <property type="match status" value="1"/>
</dbReference>
<name>A0ABT3ZX69_9BACT</name>
<organism evidence="1 2">
    <name type="scientific">Archangium lansingense</name>
    <dbReference type="NCBI Taxonomy" id="2995310"/>
    <lineage>
        <taxon>Bacteria</taxon>
        <taxon>Pseudomonadati</taxon>
        <taxon>Myxococcota</taxon>
        <taxon>Myxococcia</taxon>
        <taxon>Myxococcales</taxon>
        <taxon>Cystobacterineae</taxon>
        <taxon>Archangiaceae</taxon>
        <taxon>Archangium</taxon>
    </lineage>
</organism>
<evidence type="ECO:0000313" key="1">
    <source>
        <dbReference type="EMBL" id="MCY1073994.1"/>
    </source>
</evidence>
<dbReference type="PANTHER" id="PTHR12993:SF29">
    <property type="entry name" value="BLR3841 PROTEIN"/>
    <property type="match status" value="1"/>
</dbReference>
<gene>
    <name evidence="1" type="ORF">OV287_05805</name>
</gene>